<evidence type="ECO:0008006" key="4">
    <source>
        <dbReference type="Google" id="ProtNLM"/>
    </source>
</evidence>
<dbReference type="InterPro" id="IPR010664">
    <property type="entry name" value="LipoPS_assembly_LptC-rel"/>
</dbReference>
<keyword evidence="1" id="KW-0472">Membrane</keyword>
<reference evidence="2" key="1">
    <citation type="journal article" date="2014" name="Int. J. Syst. Evol. Microbiol.">
        <title>Complete genome sequence of Corynebacterium casei LMG S-19264T (=DSM 44701T), isolated from a smear-ripened cheese.</title>
        <authorList>
            <consortium name="US DOE Joint Genome Institute (JGI-PGF)"/>
            <person name="Walter F."/>
            <person name="Albersmeier A."/>
            <person name="Kalinowski J."/>
            <person name="Ruckert C."/>
        </authorList>
    </citation>
    <scope>NUCLEOTIDE SEQUENCE</scope>
    <source>
        <strain evidence="2">KCTC 32296</strain>
    </source>
</reference>
<organism evidence="2 3">
    <name type="scientific">Asticcacaulis endophyticus</name>
    <dbReference type="NCBI Taxonomy" id="1395890"/>
    <lineage>
        <taxon>Bacteria</taxon>
        <taxon>Pseudomonadati</taxon>
        <taxon>Pseudomonadota</taxon>
        <taxon>Alphaproteobacteria</taxon>
        <taxon>Caulobacterales</taxon>
        <taxon>Caulobacteraceae</taxon>
        <taxon>Asticcacaulis</taxon>
    </lineage>
</organism>
<evidence type="ECO:0000313" key="3">
    <source>
        <dbReference type="Proteomes" id="UP000662572"/>
    </source>
</evidence>
<gene>
    <name evidence="2" type="ORF">GCM10011273_09090</name>
</gene>
<comment type="caution">
    <text evidence="2">The sequence shown here is derived from an EMBL/GenBank/DDBJ whole genome shotgun (WGS) entry which is preliminary data.</text>
</comment>
<dbReference type="EMBL" id="BMZB01000001">
    <property type="protein sequence ID" value="GGZ25838.1"/>
    <property type="molecule type" value="Genomic_DNA"/>
</dbReference>
<protein>
    <recommendedName>
        <fullName evidence="4">Lipopolysaccharide export system protein LptC</fullName>
    </recommendedName>
</protein>
<dbReference type="Proteomes" id="UP000662572">
    <property type="component" value="Unassembled WGS sequence"/>
</dbReference>
<keyword evidence="1" id="KW-0812">Transmembrane</keyword>
<reference evidence="2" key="2">
    <citation type="submission" date="2020-09" db="EMBL/GenBank/DDBJ databases">
        <authorList>
            <person name="Sun Q."/>
            <person name="Kim S."/>
        </authorList>
    </citation>
    <scope>NUCLEOTIDE SEQUENCE</scope>
    <source>
        <strain evidence="2">KCTC 32296</strain>
    </source>
</reference>
<evidence type="ECO:0000313" key="2">
    <source>
        <dbReference type="EMBL" id="GGZ25838.1"/>
    </source>
</evidence>
<keyword evidence="3" id="KW-1185">Reference proteome</keyword>
<sequence length="246" mass="26674">MALNPMTSASPVAPDTLDPVMVTYDPVGALKERSVSANEDAQGQKQRLLKQAQAWRSRSRRIKLLRLVFPGLIVATLIAIVGWVIVQSILNSLNVYQASQADIRMTNPRFFGQTTGGDRYIISGLEAIRRGNSAPVISVNAPSMELKSDNSKPTLLKGLKGVYNEPDKTFTVEGDVVLNGGPNDFSFRTQEAIVDLNTSTVRGNKPIEGFGPTGHIKGESYIISDNGRHIAIKGKGSTQVRVTINN</sequence>
<keyword evidence="1" id="KW-1133">Transmembrane helix</keyword>
<dbReference type="AlphaFoldDB" id="A0A918PXY3"/>
<feature type="transmembrane region" description="Helical" evidence="1">
    <location>
        <begin position="64"/>
        <end position="86"/>
    </location>
</feature>
<accession>A0A918PXY3</accession>
<name>A0A918PXY3_9CAUL</name>
<evidence type="ECO:0000256" key="1">
    <source>
        <dbReference type="SAM" id="Phobius"/>
    </source>
</evidence>
<proteinExistence type="predicted"/>
<dbReference type="Pfam" id="PF06835">
    <property type="entry name" value="LptC"/>
    <property type="match status" value="1"/>
</dbReference>